<sequence length="155" mass="16637">MPIILKINHAKLSGADVTLSMRSALASPQIRQNGEIIKRGNRSYIVTGSSGLPVFIRLRGRLVDPIPKVLVDDEEVNLVPPLKWYQYVWAGLPILLVGAGGALGGLIGFVTARINAGLMRSNMGIATRYLAVGGASAASFAAYFIVAYMLRTLVR</sequence>
<accession>A0AAE3I488</accession>
<gene>
    <name evidence="2" type="ORF">N5I87_09880</name>
</gene>
<reference evidence="2" key="2">
    <citation type="submission" date="2023-02" db="EMBL/GenBank/DDBJ databases">
        <authorList>
            <person name="Lu C.-H."/>
        </authorList>
    </citation>
    <scope>NUCLEOTIDE SEQUENCE</scope>
    <source>
        <strain evidence="2">22TCCZM01-4</strain>
    </source>
</reference>
<protein>
    <recommendedName>
        <fullName evidence="4">Transmembrane protein</fullName>
    </recommendedName>
</protein>
<organism evidence="2 3">
    <name type="scientific">Ralstonia mojiangensis</name>
    <dbReference type="NCBI Taxonomy" id="2953895"/>
    <lineage>
        <taxon>Bacteria</taxon>
        <taxon>Pseudomonadati</taxon>
        <taxon>Pseudomonadota</taxon>
        <taxon>Betaproteobacteria</taxon>
        <taxon>Burkholderiales</taxon>
        <taxon>Burkholderiaceae</taxon>
        <taxon>Ralstonia</taxon>
    </lineage>
</organism>
<feature type="transmembrane region" description="Helical" evidence="1">
    <location>
        <begin position="129"/>
        <end position="150"/>
    </location>
</feature>
<name>A0AAE3I488_9RALS</name>
<dbReference type="EMBL" id="JAOCQJ010000002">
    <property type="protein sequence ID" value="MCT7316313.1"/>
    <property type="molecule type" value="Genomic_DNA"/>
</dbReference>
<comment type="caution">
    <text evidence="2">The sequence shown here is derived from an EMBL/GenBank/DDBJ whole genome shotgun (WGS) entry which is preliminary data.</text>
</comment>
<evidence type="ECO:0000256" key="1">
    <source>
        <dbReference type="SAM" id="Phobius"/>
    </source>
</evidence>
<keyword evidence="1" id="KW-1133">Transmembrane helix</keyword>
<evidence type="ECO:0000313" key="2">
    <source>
        <dbReference type="EMBL" id="MCT7316313.1"/>
    </source>
</evidence>
<feature type="transmembrane region" description="Helical" evidence="1">
    <location>
        <begin position="87"/>
        <end position="109"/>
    </location>
</feature>
<keyword evidence="1" id="KW-0472">Membrane</keyword>
<dbReference type="Proteomes" id="UP001164374">
    <property type="component" value="Unassembled WGS sequence"/>
</dbReference>
<reference evidence="2" key="1">
    <citation type="journal article" date="2023" name="Front. Microbiol.">
        <title>Ralstonia chuxiongensis sp. nov., Ralstonia mojiangensis sp. nov., and Ralstonia soli sp. nov., isolated from tobacco fields, are three novel species in the family Burkholderiaceae.</title>
        <authorList>
            <person name="Lu C.H."/>
            <person name="Zhang Y.Y."/>
            <person name="Jiang N."/>
            <person name="Chen W."/>
            <person name="Shao X."/>
            <person name="Zhao Z.M."/>
            <person name="Lu W.L."/>
            <person name="Hu X."/>
            <person name="Xi Y.X."/>
            <person name="Zou S.Y."/>
            <person name="Wei Q.J."/>
            <person name="Lin Z.L."/>
            <person name="Gong L."/>
            <person name="Gai X.T."/>
            <person name="Zhang L.Q."/>
            <person name="Li J.Y."/>
            <person name="Jin Y."/>
            <person name="Xia Z.Y."/>
        </authorList>
    </citation>
    <scope>NUCLEOTIDE SEQUENCE</scope>
    <source>
        <strain evidence="2">22TCCZM01-4</strain>
    </source>
</reference>
<keyword evidence="1" id="KW-0812">Transmembrane</keyword>
<dbReference type="AlphaFoldDB" id="A0AAE3I488"/>
<evidence type="ECO:0008006" key="4">
    <source>
        <dbReference type="Google" id="ProtNLM"/>
    </source>
</evidence>
<evidence type="ECO:0000313" key="3">
    <source>
        <dbReference type="Proteomes" id="UP001164374"/>
    </source>
</evidence>
<proteinExistence type="predicted"/>
<dbReference type="RefSeq" id="WP_260799045.1">
    <property type="nucleotide sequence ID" value="NZ_JAOCQJ010000002.1"/>
</dbReference>